<gene>
    <name evidence="1" type="ORF">niasHS_015410</name>
</gene>
<keyword evidence="2" id="KW-1185">Reference proteome</keyword>
<protein>
    <submittedName>
        <fullName evidence="1">Uncharacterized protein</fullName>
    </submittedName>
</protein>
<reference evidence="1 2" key="1">
    <citation type="submission" date="2024-10" db="EMBL/GenBank/DDBJ databases">
        <authorList>
            <person name="Kim D."/>
        </authorList>
    </citation>
    <scope>NUCLEOTIDE SEQUENCE [LARGE SCALE GENOMIC DNA]</scope>
    <source>
        <strain evidence="1">Taebaek</strain>
    </source>
</reference>
<dbReference type="AlphaFoldDB" id="A0ABD2HUE1"/>
<accession>A0ABD2HUE1</accession>
<dbReference type="Proteomes" id="UP001620645">
    <property type="component" value="Unassembled WGS sequence"/>
</dbReference>
<evidence type="ECO:0000313" key="2">
    <source>
        <dbReference type="Proteomes" id="UP001620645"/>
    </source>
</evidence>
<dbReference type="EMBL" id="JBICCN010000432">
    <property type="protein sequence ID" value="KAL3069032.1"/>
    <property type="molecule type" value="Genomic_DNA"/>
</dbReference>
<sequence length="67" mass="7284">MAGADYSTINDATADRHIELDCNSQGKWLVPLADPNKVDRYSCVASDQQAAARRKAAGNPTDCNVRF</sequence>
<name>A0ABD2HUE1_HETSC</name>
<evidence type="ECO:0000313" key="1">
    <source>
        <dbReference type="EMBL" id="KAL3069032.1"/>
    </source>
</evidence>
<organism evidence="1 2">
    <name type="scientific">Heterodera schachtii</name>
    <name type="common">Sugarbeet cyst nematode worm</name>
    <name type="synonym">Tylenchus schachtii</name>
    <dbReference type="NCBI Taxonomy" id="97005"/>
    <lineage>
        <taxon>Eukaryota</taxon>
        <taxon>Metazoa</taxon>
        <taxon>Ecdysozoa</taxon>
        <taxon>Nematoda</taxon>
        <taxon>Chromadorea</taxon>
        <taxon>Rhabditida</taxon>
        <taxon>Tylenchina</taxon>
        <taxon>Tylenchomorpha</taxon>
        <taxon>Tylenchoidea</taxon>
        <taxon>Heteroderidae</taxon>
        <taxon>Heteroderinae</taxon>
        <taxon>Heterodera</taxon>
    </lineage>
</organism>
<proteinExistence type="predicted"/>
<comment type="caution">
    <text evidence="1">The sequence shown here is derived from an EMBL/GenBank/DDBJ whole genome shotgun (WGS) entry which is preliminary data.</text>
</comment>